<feature type="domain" description="Filamentous haemagglutinin FhaB/tRNA nuclease CdiA-like TPS" evidence="2">
    <location>
        <begin position="65"/>
        <end position="186"/>
    </location>
</feature>
<proteinExistence type="predicted"/>
<evidence type="ECO:0000313" key="3">
    <source>
        <dbReference type="EMBL" id="PYB85376.1"/>
    </source>
</evidence>
<sequence length="4598" mass="477158">MDVRLFAFLARQRSAKIQPREQFCGLPKRGLALLLANAMFWQPLWAQAAEGVVVSGPGTSLGQAGNGVPIVNIAAPNGSGLSHNQFSDYNVGQQGLILNNAIDRTQATQLGGIILGNPNLQGTAANVILNEVNGANASQLRGYTEVAGRGAHVIVANPHGITCDGCGFINTPQATLSTGKPVLENGQLSRYQVDQGHIAIEGAGLNASNVDSFELIARSTKINAEIQARNLAIVAGRNDVDARTLAATARQDDGSAKPSLAIDSSALGGMYAGAVRLVGTEAGVGVRLDGRMIASGGDIQLEANGQLRMAQASATGDVRLQAAAIDAQGPVHAGKQLQLDSRGELVNRQGLTAAGSVQLDAAGQLSNLGGIQAGISADGERVADADLKISAGAVDNRNQRLIASGDLTVSTGSRLDNQGGSLSAGRDLSVNASTLDNRQLGKVLADGRMTLTGGQLLNGDRGQITSQGALNATWAHLDNQAGELSSLDTLALNLGSLDNRTGKVLANHGITVTSQGLVDNRSGRIASQATLDLSAQALNNGQGGHISGNQAVGVNVGRLDQQGGHLSSVTALTLDLNHGRLDNRDGKIAANQLHLRQIADIDNQRGEIFGKGAFTLAGRSLDNTGGKFYSEQALTVRLDQLLDNLDGLVSADGLDIRALTLNNQGGVVTSKSGLAVVTGAAIDNRHGEISSADLGQVTAGSLDNREGTVTGGALELAIAQAVDNRQGVLAADKALKVSAASLDNREQGKLLSDGTLTAKVSGLLDNQAKGLVNGVGATHIDAGQLDNRGGRLVGKDLLTLQGQRWDNRGGKIEADGALTLTIDHLDNRDQGLVSGQAGARYSGSELLNQLGIFGAKGNLDLVAAHLDNSGGSLTSGGDLDGQVTRLEQLGGKLSADGTLTLKGSTLVNRQGAVVGAGQGMHLTVDSVDNRGGELSAAKALSLTGQRLDNTGGQVLADTDLALTVAEVINQAQGLLRGKGQLTLDGQTLDNRDGRVSAEQGARLRLSQALDNGKGLLTSEGDLDIAAASLDNSDAELSSAGKLTLATTGKVDNQRGSITADGALDLRSASLDNRAGEVGAQGAMDIATGTLDNRDSGHVVGNDRLTLKAGQVNNAGSDSRIDSDGAMHLTASGFDQQAGRMLSKASITLDLGQGALVNHGLIKAPVLVLNNLGRVDNQNGEITSPQGFTLVADSLDNRQGKLLSDQALTVRIAQALDNTKGLVSAKGLDLHAASLDNREGTVSSRAGLVLTVDGRLDNRQGTLVGDTALNLVAGTLDNSKGKVSGKGQGEVQADTLLNNAGSLISLEQLRIKGGELENREAGLLGSNGALTLEVDRIDNRGGEITGKAAVAVTGTSLDNSDGGLLVAGTGMTLALQALLNRNKARLEAQTGLTLTGLTLDNDGGRLTSQRDMTLTLTGAALNRLGLLSAEGQLVLAAHSLDNSTGKLDSAGRLKLTTGGALLNQGGELLSDSDITLASASLDNTDKGALASKGQLTLSTGHLDNSRQGSISSNRTLDVHAGQLDNRDGGRVGSREALTATVTGLDQQGGKLFSDTSVKLDLGHGHLDNRGGLINAPSLQLDNLKTVANQGGELSSAQAFTVAAEQLDNGNGRLLSDQRLLLRVSQRLDNLKGLIGAQSLEIHAGALSNRDGGRIEAKDALALTSKGLDNHAGKLLGSSLALDLGGADLDNGAGLITTAGPLTLVNLAKLNNQGGEISTAHALQLDVSELDNRDGKLISEQTLGITSGAIDNRNGLVSGWQGLTVTGQSLDNRQQGTLSSRSGAVQATVTGALRNSDGGALVAQQRLDVKAASLDNSANGILSSGSGQQLTITAALDNHDGGLIDAGEKLVISAGALDNHGGRVATRQDLGLTAASLNNTDGSLAAQGALTLDLLGELLNRQGKLFAGKDLLVQRAGLVDNQAGQIASQGLLKVLAASVDNSQRGTLAANGPLTLDSRGVLNNSGDGLIYSQQGDVGLQAASLNNAKGTVQAKGAITAQASGLLDNQGGKLIAQDGALTVTADTLDNRGGILASLKQALGVRTTGVLRNGSDATGQRGILQALSLDVQSASLDNHGGRIAALGGDTVIRTGQLDNRDGGISASGLLKVTGASLLNGGDARGEMVGQRIDIGLSGALDNRGGIIESANTLAITAATLDNQAGQLRALGTSGKSQFAIGGLFDNRNGQVEIGNSDLTLGAGLLQNVGGKVLHVGKGVFDIDTANLTRAGGSLSTRGGLTLTADSWTNGSAIQAGRLTVNVNNLTQTAGGQLLAFDSLVGNGGNWSNEGLIASDGALSLNLGGTYSSANGRVNSLGTLGVSAAQMNLGSNASITGVGNTTINVAGLLTNQGRLSSAGDLLVNAGSVNNLGTLGGNQLVRVTTGSLRNDHSLLFSGGDMQLYTGALTNFYGDVYSLGGLTVAGNAAGGLANKVENISGSLESAGDMRLNAQAIENRKEVFKTTGTPKWSSIGMRQTGPGAGHMVLEEYYERKVEIDSPAGAIRAGRDLFVLGGRLENSASVITAQRDITVNVQNFLNKGEALGTYSELKSFYLTGVDKVKYAMPYFAAVMRYNAANDPEYKRDTSNGGRNVVGTMRMWDANWNESRITPYTRLGGTANYNTIAVIGWKSWFDGFSIGSLNIAPAYNPDVRAPLPAQIQGVTFFDPRTIVHDTQVGAANAVVQAGGRVSINATRDVINSVIQEGLTVGGPAAKAFDPKLPSAAGSTVINIHAQLPPDLAQQQVNPLALGGFTLPTGQNGLFRLSGQGGSGAGGTAPSWTLGSAEVLTQGRQVSTPGAQPGALQAVDASAGNQSHQQIDRIAHQGGTVGGNASAIGVYAPNGAPVDVNRATRHPGADAREPSVNGNLGISARPDIAGVTRMPDSQYTSKPHKYLIETNPVLTDLKQFMSSDYLLGNLGYDPDQSWKRLGDGLYEQRLIQQAVVARTGQQFIDGQTSGDQLFKYLMDNAIRSKDQLQLSLGVGLTASQVAALTHDIVWMEKHQVNGEEVLVPVLYLAQANNRLAPNGALIAGQDVQLIAGENLTNVGTLQASRNLSATAGNNLVNTGLIQAGERLELLAGNNLSNSAGGIITGRDVSLTAVNGDILNQRDQVRAVTHFGGTSQHKDYLDNAARIEAGNSLSLKAGQDIQNVASVIQSGGDLSLNAGRDVSMLSVEEREGFYSDRQRNNTVQQHGATVTAGRDLSIGAGRDLTAVASQIDAGRNLSLAAGEDLNLTSAANEAHSFSRSKKVTQSKDQVTQVSTTVKAGGDVSLSAGQDMAIVASQVKGKGDVDIDVERDLTIASDQNESASYYLKKSKGSFGRKSSNQKESYHSTNVASVIEAGGDLTVNVSKQDYGGISLDGGRDVTVIGSQLKAGGDLMIGATRDVAVLSGVEEHGEFSKKTKSGFLGLSKSGKSQLQTRATQVGSELDAGNDIVLAAGSDVRLRASKANAGNDVELRAGLVDDEGDVNLVSANDTAYSRSEEYKQKLKLSLSVKDMLSPTALMLPGVQNVSIPSVSIASAKTSGHEARSSTSVGSQVVAVRDATLEAERDINVLGSGINAGRNVSLNAGRDVNITAAQNQRDDTQWSKSSSVGLHSDTDDNGTNFFAGVEKEKAKDRLREQLAAGSRIQAGKDLDINAGRDINQTGSDLLAGHDISLGAGRDINIDAGRDTRIQEQEREYESQGVSGSIKHNAGSTKDAISNTGKGEDGVSKGSSTLQTVDAIGQFFTGPTGDGKIGNSKQTSSQQSVEQSNRPSTLDAGNDVKMQAGNDVNIKGSKVQAGRDIDIKGRDINIDVAKGSSSQENNQSQSWGGVHGGTSGGFKVGIGGSHGTASADSQQGTSTPAQLEAGGNIKLDASNDLNIVGSQVKAGRDVELNAGNELNIVAAKNDSQQEQNRHSGGGEVGLTFGSEGVGVYASVNMGKGDLERETQRHQQAYVYAGDQLKFTSGKDTNIKGAQVRGDEVIGRVGGDLNVASAIDTGKVKGKEFDINATVTVGPGAGVSGSVGYGKTTGKTEWVEDQTRITGRDKVDIRTENHTQLDGALIAADNGNLKLDTGTLGFSDIAGKDKEHGYYLNVGGSWKKGSASAEQDPSNGKVTADAGNDEKGPKNQTSWSVSGWEYEKDREQTVRATVGAGDITVRKDAESGQDSTVGLNRDLDKAYEITRDKESRTDLYVTDSSLNDVLNPKETLQKWSDGLLDYDKTALKNFEQAGNALNALVNRYQRMTGRPMDSGAVAVAGRALAENTLESLILAGMSPRDAMVLMGNEDFQTQVLQQLNNLEHVFEQSQDFTRELERKLGALELDTTHVTAERDSVQWTLTYVSTINEYLGAHPDAAEAVTVAIAMLQGPKAVIQMAVSQVIDQTELGKDFNAKVEEAVAKVGKYIAERMEGEGDLDKKEGGDFLIGGGKLITSVIMGAIPGRKGGTHHEGSNGPGSHLDVPDTRKPHEPPAGEGPPKGPASAFTQLSSQARRYLNELEAHTGLKVTAEQRDNLANALREKNYTKLTPKETQKHRREFNKIKDELIGQWETKTGQTWPRYTENVMSKDGTKVVRKAGQPYDAHHIIESGFGGPNEWWNMHPARFPDQHQGGIHGKDSVGREIFTSR</sequence>
<feature type="compositionally biased region" description="Gly residues" evidence="1">
    <location>
        <begin position="3805"/>
        <end position="3822"/>
    </location>
</feature>
<feature type="region of interest" description="Disordered" evidence="1">
    <location>
        <begin position="3667"/>
        <end position="3765"/>
    </location>
</feature>
<dbReference type="InterPro" id="IPR008619">
    <property type="entry name" value="Filamentous_hemagglutn_rpt"/>
</dbReference>
<dbReference type="InterPro" id="IPR012334">
    <property type="entry name" value="Pectin_lyas_fold"/>
</dbReference>
<evidence type="ECO:0000256" key="1">
    <source>
        <dbReference type="SAM" id="MobiDB-lite"/>
    </source>
</evidence>
<dbReference type="RefSeq" id="WP_110698013.1">
    <property type="nucleotide sequence ID" value="NZ_QJRO01000002.1"/>
</dbReference>
<feature type="compositionally biased region" description="Polar residues" evidence="1">
    <location>
        <begin position="3823"/>
        <end position="3837"/>
    </location>
</feature>
<dbReference type="NCBIfam" id="TIGR01731">
    <property type="entry name" value="fil_hemag_20aa"/>
    <property type="match status" value="58"/>
</dbReference>
<feature type="region of interest" description="Disordered" evidence="1">
    <location>
        <begin position="3790"/>
        <end position="3838"/>
    </location>
</feature>
<dbReference type="Pfam" id="PF05594">
    <property type="entry name" value="Fil_haemagg"/>
    <property type="match status" value="22"/>
</dbReference>
<feature type="compositionally biased region" description="Polar residues" evidence="1">
    <location>
        <begin position="4079"/>
        <end position="4088"/>
    </location>
</feature>
<evidence type="ECO:0000313" key="4">
    <source>
        <dbReference type="Proteomes" id="UP000247620"/>
    </source>
</evidence>
<feature type="region of interest" description="Disordered" evidence="1">
    <location>
        <begin position="4412"/>
        <end position="4455"/>
    </location>
</feature>
<reference evidence="3 4" key="1">
    <citation type="submission" date="2018-06" db="EMBL/GenBank/DDBJ databases">
        <title>Pseudomonas diversity within urban Lake Michigan freshwaters.</title>
        <authorList>
            <person name="Batrich M."/>
            <person name="Hatzopoulos T."/>
            <person name="Putonti C."/>
        </authorList>
    </citation>
    <scope>NUCLEOTIDE SEQUENCE [LARGE SCALE GENOMIC DNA]</scope>
    <source>
        <strain evidence="3 4">LBp-160603</strain>
    </source>
</reference>
<feature type="region of interest" description="Disordered" evidence="1">
    <location>
        <begin position="4073"/>
        <end position="4110"/>
    </location>
</feature>
<comment type="caution">
    <text evidence="3">The sequence shown here is derived from an EMBL/GenBank/DDBJ whole genome shotgun (WGS) entry which is preliminary data.</text>
</comment>
<dbReference type="Pfam" id="PF13332">
    <property type="entry name" value="Fil_haemagg_2"/>
    <property type="match status" value="7"/>
</dbReference>
<dbReference type="SUPFAM" id="SSF51126">
    <property type="entry name" value="Pectin lyase-like"/>
    <property type="match status" value="1"/>
</dbReference>
<dbReference type="InterPro" id="IPR010069">
    <property type="entry name" value="CdiA_FHA1_rpt"/>
</dbReference>
<name>A0A2V4J7T5_9PSED</name>
<feature type="compositionally biased region" description="Low complexity" evidence="1">
    <location>
        <begin position="3792"/>
        <end position="3804"/>
    </location>
</feature>
<feature type="compositionally biased region" description="Polar residues" evidence="1">
    <location>
        <begin position="3686"/>
        <end position="3697"/>
    </location>
</feature>
<dbReference type="EMBL" id="QJRO01000002">
    <property type="protein sequence ID" value="PYB85376.1"/>
    <property type="molecule type" value="Genomic_DNA"/>
</dbReference>
<organism evidence="3 4">
    <name type="scientific">Pseudomonas soli</name>
    <dbReference type="NCBI Taxonomy" id="1306993"/>
    <lineage>
        <taxon>Bacteria</taxon>
        <taxon>Pseudomonadati</taxon>
        <taxon>Pseudomonadota</taxon>
        <taxon>Gammaproteobacteria</taxon>
        <taxon>Pseudomonadales</taxon>
        <taxon>Pseudomonadaceae</taxon>
        <taxon>Pseudomonas</taxon>
    </lineage>
</organism>
<feature type="region of interest" description="Disordered" evidence="1">
    <location>
        <begin position="4579"/>
        <end position="4598"/>
    </location>
</feature>
<dbReference type="Proteomes" id="UP000247620">
    <property type="component" value="Unassembled WGS sequence"/>
</dbReference>
<dbReference type="InterPro" id="IPR011050">
    <property type="entry name" value="Pectin_lyase_fold/virulence"/>
</dbReference>
<dbReference type="NCBIfam" id="TIGR01901">
    <property type="entry name" value="adhes_NPXG"/>
    <property type="match status" value="1"/>
</dbReference>
<feature type="region of interest" description="Disordered" evidence="1">
    <location>
        <begin position="3569"/>
        <end position="3596"/>
    </location>
</feature>
<gene>
    <name evidence="3" type="ORF">DMX07_05110</name>
</gene>
<dbReference type="InterPro" id="IPR025157">
    <property type="entry name" value="Hemagglutinin_rpt"/>
</dbReference>
<evidence type="ECO:0000259" key="2">
    <source>
        <dbReference type="SMART" id="SM00912"/>
    </source>
</evidence>
<feature type="compositionally biased region" description="Basic and acidic residues" evidence="1">
    <location>
        <begin position="4432"/>
        <end position="4443"/>
    </location>
</feature>
<accession>A0A2V4J7T5</accession>
<feature type="region of interest" description="Disordered" evidence="1">
    <location>
        <begin position="2786"/>
        <end position="2808"/>
    </location>
</feature>
<dbReference type="GO" id="GO:0003824">
    <property type="term" value="F:catalytic activity"/>
    <property type="evidence" value="ECO:0007669"/>
    <property type="project" value="UniProtKB-ARBA"/>
</dbReference>
<dbReference type="InterPro" id="IPR008638">
    <property type="entry name" value="FhaB/CdiA-like_TPS"/>
</dbReference>
<dbReference type="Pfam" id="PF05860">
    <property type="entry name" value="TPS"/>
    <property type="match status" value="1"/>
</dbReference>
<protein>
    <submittedName>
        <fullName evidence="3">Adhesin</fullName>
    </submittedName>
</protein>
<dbReference type="SMART" id="SM00912">
    <property type="entry name" value="Haemagg_act"/>
    <property type="match status" value="1"/>
</dbReference>
<feature type="compositionally biased region" description="Polar residues" evidence="1">
    <location>
        <begin position="3731"/>
        <end position="3748"/>
    </location>
</feature>
<dbReference type="Gene3D" id="2.160.20.10">
    <property type="entry name" value="Single-stranded right-handed beta-helix, Pectin lyase-like"/>
    <property type="match status" value="1"/>
</dbReference>